<dbReference type="InterPro" id="IPR010982">
    <property type="entry name" value="Lambda_DNA-bd_dom_sf"/>
</dbReference>
<dbReference type="AlphaFoldDB" id="A0A2U1ABW4"/>
<evidence type="ECO:0000313" key="5">
    <source>
        <dbReference type="EMBL" id="PVY33074.1"/>
    </source>
</evidence>
<dbReference type="RefSeq" id="WP_116885994.1">
    <property type="nucleotide sequence ID" value="NZ_CABMMC010000183.1"/>
</dbReference>
<dbReference type="GO" id="GO:0003700">
    <property type="term" value="F:DNA-binding transcription factor activity"/>
    <property type="evidence" value="ECO:0007669"/>
    <property type="project" value="TreeGrafter"/>
</dbReference>
<organism evidence="5 6">
    <name type="scientific">Victivallis vadensis</name>
    <dbReference type="NCBI Taxonomy" id="172901"/>
    <lineage>
        <taxon>Bacteria</taxon>
        <taxon>Pseudomonadati</taxon>
        <taxon>Lentisphaerota</taxon>
        <taxon>Lentisphaeria</taxon>
        <taxon>Victivallales</taxon>
        <taxon>Victivallaceae</taxon>
        <taxon>Victivallis</taxon>
    </lineage>
</organism>
<dbReference type="CDD" id="cd01392">
    <property type="entry name" value="HTH_LacI"/>
    <property type="match status" value="1"/>
</dbReference>
<gene>
    <name evidence="5" type="ORF">C8D82_15412</name>
</gene>
<keyword evidence="6" id="KW-1185">Reference proteome</keyword>
<dbReference type="SUPFAM" id="SSF53822">
    <property type="entry name" value="Periplasmic binding protein-like I"/>
    <property type="match status" value="1"/>
</dbReference>
<proteinExistence type="predicted"/>
<accession>A0A2U1ABW4</accession>
<dbReference type="GO" id="GO:0000976">
    <property type="term" value="F:transcription cis-regulatory region binding"/>
    <property type="evidence" value="ECO:0007669"/>
    <property type="project" value="TreeGrafter"/>
</dbReference>
<evidence type="ECO:0000313" key="6">
    <source>
        <dbReference type="Proteomes" id="UP000245959"/>
    </source>
</evidence>
<dbReference type="Gene3D" id="1.10.260.40">
    <property type="entry name" value="lambda repressor-like DNA-binding domains"/>
    <property type="match status" value="1"/>
</dbReference>
<evidence type="ECO:0000256" key="3">
    <source>
        <dbReference type="ARBA" id="ARBA00023163"/>
    </source>
</evidence>
<dbReference type="InterPro" id="IPR000843">
    <property type="entry name" value="HTH_LacI"/>
</dbReference>
<dbReference type="SUPFAM" id="SSF47413">
    <property type="entry name" value="lambda repressor-like DNA-binding domains"/>
    <property type="match status" value="1"/>
</dbReference>
<name>A0A2U1ABW4_9BACT</name>
<comment type="caution">
    <text evidence="5">The sequence shown here is derived from an EMBL/GenBank/DDBJ whole genome shotgun (WGS) entry which is preliminary data.</text>
</comment>
<keyword evidence="3" id="KW-0804">Transcription</keyword>
<evidence type="ECO:0000256" key="2">
    <source>
        <dbReference type="ARBA" id="ARBA00023125"/>
    </source>
</evidence>
<dbReference type="Proteomes" id="UP000245959">
    <property type="component" value="Unassembled WGS sequence"/>
</dbReference>
<dbReference type="Gene3D" id="3.40.50.2300">
    <property type="match status" value="1"/>
</dbReference>
<dbReference type="PROSITE" id="PS50932">
    <property type="entry name" value="HTH_LACI_2"/>
    <property type="match status" value="1"/>
</dbReference>
<evidence type="ECO:0000259" key="4">
    <source>
        <dbReference type="PROSITE" id="PS50932"/>
    </source>
</evidence>
<dbReference type="PANTHER" id="PTHR30146:SF109">
    <property type="entry name" value="HTH-TYPE TRANSCRIPTIONAL REGULATOR GALS"/>
    <property type="match status" value="1"/>
</dbReference>
<evidence type="ECO:0000256" key="1">
    <source>
        <dbReference type="ARBA" id="ARBA00023015"/>
    </source>
</evidence>
<dbReference type="PANTHER" id="PTHR30146">
    <property type="entry name" value="LACI-RELATED TRANSCRIPTIONAL REPRESSOR"/>
    <property type="match status" value="1"/>
</dbReference>
<dbReference type="EMBL" id="QEKH01000054">
    <property type="protein sequence ID" value="PVY33074.1"/>
    <property type="molecule type" value="Genomic_DNA"/>
</dbReference>
<dbReference type="InterPro" id="IPR028082">
    <property type="entry name" value="Peripla_BP_I"/>
</dbReference>
<feature type="domain" description="HTH lacI-type" evidence="4">
    <location>
        <begin position="3"/>
        <end position="57"/>
    </location>
</feature>
<dbReference type="OrthoDB" id="9788209at2"/>
<sequence>MAVTIHDLAKIAGLNASTISRALRGDERVKPATRRRIQELARQHGYSPNLPARQLARGKTGNLWFCFGSADSDIERQTAVRLNELFHRQGFDLLLVLHNNSPERFRQQLKKLYQQAADAAILIPPNDTNSCESLTELVNSLPVPHLFLDRYWEGVECPVVTTDNAAAARHLVDRCVEWGAGQFWLDFRSDNPVVRTRARAAEKRLAELGLPWAPFEERRQLPASAGPPAVVGNAARQEFTEFPEGPLFGAFFDFWENRTPGLYRKVIICRQNFARISEISADMLRRLIAGETPAPAFIEIPPENYLEF</sequence>
<dbReference type="SMART" id="SM00354">
    <property type="entry name" value="HTH_LACI"/>
    <property type="match status" value="1"/>
</dbReference>
<reference evidence="5 6" key="1">
    <citation type="submission" date="2018-04" db="EMBL/GenBank/DDBJ databases">
        <title>Genomic Encyclopedia of Type Strains, Phase IV (KMG-IV): sequencing the most valuable type-strain genomes for metagenomic binning, comparative biology and taxonomic classification.</title>
        <authorList>
            <person name="Goeker M."/>
        </authorList>
    </citation>
    <scope>NUCLEOTIDE SEQUENCE [LARGE SCALE GENOMIC DNA]</scope>
    <source>
        <strain evidence="5 6">DSM 14823</strain>
    </source>
</reference>
<dbReference type="Pfam" id="PF00356">
    <property type="entry name" value="LacI"/>
    <property type="match status" value="1"/>
</dbReference>
<keyword evidence="2 5" id="KW-0238">DNA-binding</keyword>
<protein>
    <submittedName>
        <fullName evidence="5">DNA-binding LacI/PurR family transcriptional regulator</fullName>
    </submittedName>
</protein>
<dbReference type="GeneID" id="78297256"/>
<keyword evidence="1" id="KW-0805">Transcription regulation</keyword>